<dbReference type="OrthoDB" id="2168082at2"/>
<dbReference type="PANTHER" id="PTHR37299">
    <property type="entry name" value="TRANSCRIPTIONAL REGULATOR-RELATED"/>
    <property type="match status" value="1"/>
</dbReference>
<dbReference type="Pfam" id="PF00072">
    <property type="entry name" value="Response_reg"/>
    <property type="match status" value="1"/>
</dbReference>
<dbReference type="Gene3D" id="3.40.50.2300">
    <property type="match status" value="1"/>
</dbReference>
<name>A0A2S7KSX3_9FLAO</name>
<reference evidence="4 5" key="1">
    <citation type="submission" date="2016-11" db="EMBL/GenBank/DDBJ databases">
        <title>Trade-off between light-utilization and light-protection in marine flavobacteria.</title>
        <authorList>
            <person name="Kumagai Y."/>
        </authorList>
    </citation>
    <scope>NUCLEOTIDE SEQUENCE [LARGE SCALE GENOMIC DNA]</scope>
    <source>
        <strain evidence="4 5">NBRC 107741</strain>
    </source>
</reference>
<dbReference type="Gene3D" id="2.40.50.1020">
    <property type="entry name" value="LytTr DNA-binding domain"/>
    <property type="match status" value="1"/>
</dbReference>
<dbReference type="InterPro" id="IPR001789">
    <property type="entry name" value="Sig_transdc_resp-reg_receiver"/>
</dbReference>
<dbReference type="PROSITE" id="PS50110">
    <property type="entry name" value="RESPONSE_REGULATORY"/>
    <property type="match status" value="1"/>
</dbReference>
<protein>
    <submittedName>
        <fullName evidence="4">DNA-binding response regulator</fullName>
    </submittedName>
</protein>
<dbReference type="PANTHER" id="PTHR37299:SF1">
    <property type="entry name" value="STAGE 0 SPORULATION PROTEIN A HOMOLOG"/>
    <property type="match status" value="1"/>
</dbReference>
<dbReference type="InterPro" id="IPR007492">
    <property type="entry name" value="LytTR_DNA-bd_dom"/>
</dbReference>
<dbReference type="PROSITE" id="PS50930">
    <property type="entry name" value="HTH_LYTTR"/>
    <property type="match status" value="1"/>
</dbReference>
<proteinExistence type="predicted"/>
<dbReference type="SMART" id="SM00448">
    <property type="entry name" value="REC"/>
    <property type="match status" value="1"/>
</dbReference>
<dbReference type="GO" id="GO:0003677">
    <property type="term" value="F:DNA binding"/>
    <property type="evidence" value="ECO:0007669"/>
    <property type="project" value="UniProtKB-KW"/>
</dbReference>
<dbReference type="SMART" id="SM00850">
    <property type="entry name" value="LytTR"/>
    <property type="match status" value="1"/>
</dbReference>
<dbReference type="AlphaFoldDB" id="A0A2S7KSX3"/>
<accession>A0A2S7KSX3</accession>
<feature type="modified residue" description="4-aspartylphosphate" evidence="1">
    <location>
        <position position="55"/>
    </location>
</feature>
<dbReference type="EMBL" id="MQUB01000001">
    <property type="protein sequence ID" value="PQB05716.1"/>
    <property type="molecule type" value="Genomic_DNA"/>
</dbReference>
<evidence type="ECO:0000313" key="4">
    <source>
        <dbReference type="EMBL" id="PQB05716.1"/>
    </source>
</evidence>
<evidence type="ECO:0000256" key="1">
    <source>
        <dbReference type="PROSITE-ProRule" id="PRU00169"/>
    </source>
</evidence>
<feature type="domain" description="Response regulatory" evidence="2">
    <location>
        <begin position="2"/>
        <end position="115"/>
    </location>
</feature>
<sequence>MQLLIIEDEPRAVRQLRSLLDASGYDFNLLQVIDSVEEAVNWFRKGIAVDLVFMDIQLADGLSFEIFEKVDVQTPIIFTTAFDQYTLQAFKVNSIDYLLKPVRQKDLNTALAKYQKNHSLFIPQSDLLKSLLAQMQREEYRNGMLVRDGKSQVQLPVQDFQYFFSKDSLTYGVTRQKRYLIEETLDQLSATLDPAHFFKINRGQILAKAAIYKIDPYFNHRSKVTLSMNTDEQFIVSRARTSDFKSWLNR</sequence>
<dbReference type="SUPFAM" id="SSF52172">
    <property type="entry name" value="CheY-like"/>
    <property type="match status" value="1"/>
</dbReference>
<evidence type="ECO:0000259" key="2">
    <source>
        <dbReference type="PROSITE" id="PS50110"/>
    </source>
</evidence>
<keyword evidence="4" id="KW-0238">DNA-binding</keyword>
<dbReference type="Proteomes" id="UP000239800">
    <property type="component" value="Unassembled WGS sequence"/>
</dbReference>
<comment type="caution">
    <text evidence="4">The sequence shown here is derived from an EMBL/GenBank/DDBJ whole genome shotgun (WGS) entry which is preliminary data.</text>
</comment>
<dbReference type="Pfam" id="PF04397">
    <property type="entry name" value="LytTR"/>
    <property type="match status" value="1"/>
</dbReference>
<dbReference type="InterPro" id="IPR011006">
    <property type="entry name" value="CheY-like_superfamily"/>
</dbReference>
<evidence type="ECO:0000259" key="3">
    <source>
        <dbReference type="PROSITE" id="PS50930"/>
    </source>
</evidence>
<gene>
    <name evidence="4" type="ORF">BST85_13010</name>
</gene>
<dbReference type="GO" id="GO:0000156">
    <property type="term" value="F:phosphorelay response regulator activity"/>
    <property type="evidence" value="ECO:0007669"/>
    <property type="project" value="InterPro"/>
</dbReference>
<dbReference type="InterPro" id="IPR046947">
    <property type="entry name" value="LytR-like"/>
</dbReference>
<dbReference type="RefSeq" id="WP_104813662.1">
    <property type="nucleotide sequence ID" value="NZ_MQUB01000001.1"/>
</dbReference>
<feature type="domain" description="HTH LytTR-type" evidence="3">
    <location>
        <begin position="144"/>
        <end position="250"/>
    </location>
</feature>
<keyword evidence="1" id="KW-0597">Phosphoprotein</keyword>
<organism evidence="4 5">
    <name type="scientific">Aureitalea marina</name>
    <dbReference type="NCBI Taxonomy" id="930804"/>
    <lineage>
        <taxon>Bacteria</taxon>
        <taxon>Pseudomonadati</taxon>
        <taxon>Bacteroidota</taxon>
        <taxon>Flavobacteriia</taxon>
        <taxon>Flavobacteriales</taxon>
        <taxon>Flavobacteriaceae</taxon>
        <taxon>Aureitalea</taxon>
    </lineage>
</organism>
<keyword evidence="5" id="KW-1185">Reference proteome</keyword>
<evidence type="ECO:0000313" key="5">
    <source>
        <dbReference type="Proteomes" id="UP000239800"/>
    </source>
</evidence>